<comment type="caution">
    <text evidence="2">The sequence shown here is derived from an EMBL/GenBank/DDBJ whole genome shotgun (WGS) entry which is preliminary data.</text>
</comment>
<dbReference type="Proteomes" id="UP000582837">
    <property type="component" value="Unassembled WGS sequence"/>
</dbReference>
<name>A0A841GZG0_9BACT</name>
<evidence type="ECO:0000313" key="3">
    <source>
        <dbReference type="Proteomes" id="UP000582837"/>
    </source>
</evidence>
<evidence type="ECO:0000313" key="2">
    <source>
        <dbReference type="EMBL" id="MBB6071114.1"/>
    </source>
</evidence>
<dbReference type="AlphaFoldDB" id="A0A841GZG0"/>
<evidence type="ECO:0000259" key="1">
    <source>
        <dbReference type="Pfam" id="PF12770"/>
    </source>
</evidence>
<reference evidence="2 3" key="1">
    <citation type="submission" date="2020-08" db="EMBL/GenBank/DDBJ databases">
        <title>Genomic Encyclopedia of Type Strains, Phase IV (KMG-IV): sequencing the most valuable type-strain genomes for metagenomic binning, comparative biology and taxonomic classification.</title>
        <authorList>
            <person name="Goeker M."/>
        </authorList>
    </citation>
    <scope>NUCLEOTIDE SEQUENCE [LARGE SCALE GENOMIC DNA]</scope>
    <source>
        <strain evidence="2 3">DSM 29007</strain>
    </source>
</reference>
<feature type="domain" description="CHAT" evidence="1">
    <location>
        <begin position="23"/>
        <end position="164"/>
    </location>
</feature>
<keyword evidence="3" id="KW-1185">Reference proteome</keyword>
<dbReference type="Pfam" id="PF12770">
    <property type="entry name" value="CHAT"/>
    <property type="match status" value="1"/>
</dbReference>
<gene>
    <name evidence="2" type="ORF">HNQ61_002738</name>
</gene>
<accession>A0A841GZG0</accession>
<dbReference type="RefSeq" id="WP_170033714.1">
    <property type="nucleotide sequence ID" value="NZ_JABDTL010000001.1"/>
</dbReference>
<organism evidence="2 3">
    <name type="scientific">Longimicrobium terrae</name>
    <dbReference type="NCBI Taxonomy" id="1639882"/>
    <lineage>
        <taxon>Bacteria</taxon>
        <taxon>Pseudomonadati</taxon>
        <taxon>Gemmatimonadota</taxon>
        <taxon>Longimicrobiia</taxon>
        <taxon>Longimicrobiales</taxon>
        <taxon>Longimicrobiaceae</taxon>
        <taxon>Longimicrobium</taxon>
    </lineage>
</organism>
<dbReference type="EMBL" id="JACHIA010000007">
    <property type="protein sequence ID" value="MBB6071114.1"/>
    <property type="molecule type" value="Genomic_DNA"/>
</dbReference>
<dbReference type="InterPro" id="IPR024983">
    <property type="entry name" value="CHAT_dom"/>
</dbReference>
<proteinExistence type="predicted"/>
<protein>
    <recommendedName>
        <fullName evidence="1">CHAT domain-containing protein</fullName>
    </recommendedName>
</protein>
<sequence>MREKIRVLFLAADPFRDGAQLELEQEMRAIRRALQRGSAHDTLELESNFATRTGDLQLALLTYRPHIVHFSGHGGKDGVIYLSGAEGNPAAVGKAALARLFSLLDSGVRVVVLNACHTHSVVEALRDMVDFAIGTNRAISDVAAIDFSRAFYTALASGAGVQQAFDLGVNQLELDGSYDADVPVLLKQFGADHRPLLATSATSDESALKTRQHLESDKITGTDVEMVGHDHNGAGRPAGGEVDQRVSGKEINGGAIRMIGVRTTR</sequence>